<dbReference type="SUPFAM" id="SSF48726">
    <property type="entry name" value="Immunoglobulin"/>
    <property type="match status" value="2"/>
</dbReference>
<dbReference type="GeneTree" id="ENSGT00940000157300"/>
<comment type="subcellular location">
    <subcellularLocation>
        <location evidence="1">Membrane</location>
    </subcellularLocation>
</comment>
<dbReference type="GO" id="GO:0005102">
    <property type="term" value="F:signaling receptor binding"/>
    <property type="evidence" value="ECO:0007669"/>
    <property type="project" value="TreeGrafter"/>
</dbReference>
<dbReference type="PROSITE" id="PS50835">
    <property type="entry name" value="IG_LIKE"/>
    <property type="match status" value="1"/>
</dbReference>
<dbReference type="GO" id="GO:0009897">
    <property type="term" value="C:external side of plasma membrane"/>
    <property type="evidence" value="ECO:0007669"/>
    <property type="project" value="TreeGrafter"/>
</dbReference>
<keyword evidence="5" id="KW-0325">Glycoprotein</keyword>
<dbReference type="InterPro" id="IPR007110">
    <property type="entry name" value="Ig-like_dom"/>
</dbReference>
<keyword evidence="7" id="KW-0812">Transmembrane</keyword>
<reference evidence="9" key="1">
    <citation type="submission" date="2025-08" db="UniProtKB">
        <authorList>
            <consortium name="Ensembl"/>
        </authorList>
    </citation>
    <scope>IDENTIFICATION</scope>
</reference>
<accession>A0A3Q2T7L5</accession>
<dbReference type="Pfam" id="PF07686">
    <property type="entry name" value="V-set"/>
    <property type="match status" value="1"/>
</dbReference>
<keyword evidence="7" id="KW-1133">Transmembrane helix</keyword>
<evidence type="ECO:0000256" key="6">
    <source>
        <dbReference type="ARBA" id="ARBA00023319"/>
    </source>
</evidence>
<dbReference type="Gene3D" id="2.60.40.10">
    <property type="entry name" value="Immunoglobulins"/>
    <property type="match status" value="2"/>
</dbReference>
<dbReference type="FunFam" id="2.60.40.10:FF:000142">
    <property type="entry name" value="V-set domain-containing T-cell activation inhibitor 1"/>
    <property type="match status" value="1"/>
</dbReference>
<dbReference type="GO" id="GO:1903037">
    <property type="term" value="P:regulation of leukocyte cell-cell adhesion"/>
    <property type="evidence" value="ECO:0007669"/>
    <property type="project" value="UniProtKB-ARBA"/>
</dbReference>
<feature type="transmembrane region" description="Helical" evidence="7">
    <location>
        <begin position="12"/>
        <end position="40"/>
    </location>
</feature>
<dbReference type="Proteomes" id="UP000265000">
    <property type="component" value="Unplaced"/>
</dbReference>
<dbReference type="PANTHER" id="PTHR24100">
    <property type="entry name" value="BUTYROPHILIN"/>
    <property type="match status" value="1"/>
</dbReference>
<dbReference type="InterPro" id="IPR013106">
    <property type="entry name" value="Ig_V-set"/>
</dbReference>
<dbReference type="GO" id="GO:0050863">
    <property type="term" value="P:regulation of T cell activation"/>
    <property type="evidence" value="ECO:0007669"/>
    <property type="project" value="UniProtKB-ARBA"/>
</dbReference>
<sequence>MCLCQFTSFLQLSFVFSTCSMVTLIVLLAALIVLILSLAFSKSTSKVMSSNTKPVANLGEDQILSCYIPADITQNSLGEVFVSWEKTDLGLVFRYQNGAPALEDQAVVFKGRVQVFPDAVVAGNASLLLRSVRNSDKGEYTCSIRSSVGQGKVHIQLRTAVFSAPTLKFSNNILTSEASRWSPKPEVTWLNQTGNVQNASTSFTELPSGAYSVLSTLRSAQVSETYSCRIETSLVVALTEATITGKVLSPGPVFMTTLR</sequence>
<dbReference type="AlphaFoldDB" id="A0A3Q2T7L5"/>
<feature type="domain" description="Ig-like" evidence="8">
    <location>
        <begin position="45"/>
        <end position="158"/>
    </location>
</feature>
<evidence type="ECO:0000259" key="8">
    <source>
        <dbReference type="PROSITE" id="PS50835"/>
    </source>
</evidence>
<evidence type="ECO:0000313" key="9">
    <source>
        <dbReference type="Ensembl" id="ENSFHEP00000010658.1"/>
    </source>
</evidence>
<dbReference type="InterPro" id="IPR013783">
    <property type="entry name" value="Ig-like_fold"/>
</dbReference>
<keyword evidence="6" id="KW-0393">Immunoglobulin domain</keyword>
<keyword evidence="2" id="KW-0732">Signal</keyword>
<reference evidence="9" key="2">
    <citation type="submission" date="2025-09" db="UniProtKB">
        <authorList>
            <consortium name="Ensembl"/>
        </authorList>
    </citation>
    <scope>IDENTIFICATION</scope>
</reference>
<evidence type="ECO:0000313" key="10">
    <source>
        <dbReference type="Proteomes" id="UP000265000"/>
    </source>
</evidence>
<keyword evidence="10" id="KW-1185">Reference proteome</keyword>
<dbReference type="GO" id="GO:0050852">
    <property type="term" value="P:T cell receptor signaling pathway"/>
    <property type="evidence" value="ECO:0007669"/>
    <property type="project" value="TreeGrafter"/>
</dbReference>
<evidence type="ECO:0000256" key="3">
    <source>
        <dbReference type="ARBA" id="ARBA00023136"/>
    </source>
</evidence>
<dbReference type="Ensembl" id="ENSFHET00000031287.1">
    <property type="protein sequence ID" value="ENSFHEP00000010658.1"/>
    <property type="gene ID" value="ENSFHEG00000012015.1"/>
</dbReference>
<keyword evidence="4" id="KW-1015">Disulfide bond</keyword>
<evidence type="ECO:0000256" key="5">
    <source>
        <dbReference type="ARBA" id="ARBA00023180"/>
    </source>
</evidence>
<dbReference type="STRING" id="8078.ENSFHEP00000010658"/>
<evidence type="ECO:0000256" key="7">
    <source>
        <dbReference type="SAM" id="Phobius"/>
    </source>
</evidence>
<evidence type="ECO:0000256" key="1">
    <source>
        <dbReference type="ARBA" id="ARBA00004370"/>
    </source>
</evidence>
<name>A0A3Q2T7L5_FUNHE</name>
<keyword evidence="3 7" id="KW-0472">Membrane</keyword>
<dbReference type="InterPro" id="IPR036179">
    <property type="entry name" value="Ig-like_dom_sf"/>
</dbReference>
<dbReference type="PANTHER" id="PTHR24100:SF0">
    <property type="entry name" value="V-SET DOMAIN-CONTAINING T-CELL ACTIVATION INHIBITOR 1"/>
    <property type="match status" value="1"/>
</dbReference>
<organism evidence="9 10">
    <name type="scientific">Fundulus heteroclitus</name>
    <name type="common">Killifish</name>
    <name type="synonym">Mummichog</name>
    <dbReference type="NCBI Taxonomy" id="8078"/>
    <lineage>
        <taxon>Eukaryota</taxon>
        <taxon>Metazoa</taxon>
        <taxon>Chordata</taxon>
        <taxon>Craniata</taxon>
        <taxon>Vertebrata</taxon>
        <taxon>Euteleostomi</taxon>
        <taxon>Actinopterygii</taxon>
        <taxon>Neopterygii</taxon>
        <taxon>Teleostei</taxon>
        <taxon>Neoteleostei</taxon>
        <taxon>Acanthomorphata</taxon>
        <taxon>Ovalentaria</taxon>
        <taxon>Atherinomorphae</taxon>
        <taxon>Cyprinodontiformes</taxon>
        <taxon>Fundulidae</taxon>
        <taxon>Fundulus</taxon>
    </lineage>
</organism>
<evidence type="ECO:0000256" key="4">
    <source>
        <dbReference type="ARBA" id="ARBA00023157"/>
    </source>
</evidence>
<dbReference type="GO" id="GO:0001817">
    <property type="term" value="P:regulation of cytokine production"/>
    <property type="evidence" value="ECO:0007669"/>
    <property type="project" value="TreeGrafter"/>
</dbReference>
<dbReference type="InterPro" id="IPR050504">
    <property type="entry name" value="IgSF_BTN/MOG"/>
</dbReference>
<proteinExistence type="predicted"/>
<protein>
    <submittedName>
        <fullName evidence="9">V-set domain containing T cell activation inhibitor 1</fullName>
    </submittedName>
</protein>
<evidence type="ECO:0000256" key="2">
    <source>
        <dbReference type="ARBA" id="ARBA00022729"/>
    </source>
</evidence>